<evidence type="ECO:0000259" key="8">
    <source>
        <dbReference type="Pfam" id="PF00557"/>
    </source>
</evidence>
<sequence>MVELKTPSEIALMREAGRVVAQALTAVRERAAVGVSPKELDDVAGQVIADAGATSPFLGYVPGFAKTPYPAVTCISVNDAIVHGIPGAEPLAEGDLVSVDCGAVLGGWCGDSAISFTVGAADPADTALMEATRRAMHAGIAAAVPGAKMGDVSAAIGEVGRAAGYGLLAGWGGHGIGRSMHEDPHVPNEGPAGRGLRLRAGLVIAIEPMFNIGGRDDSRLDTDGWTLRTTDGTRAAHFEHTIAVTEDGPRILTAL</sequence>
<comment type="similarity">
    <text evidence="6">Belongs to the peptidase M24A family. Methionine aminopeptidase type 1 subfamily.</text>
</comment>
<dbReference type="PRINTS" id="PR00599">
    <property type="entry name" value="MAPEPTIDASE"/>
</dbReference>
<feature type="binding site" evidence="6">
    <location>
        <position position="100"/>
    </location>
    <ligand>
        <name>a divalent metal cation</name>
        <dbReference type="ChEBI" id="CHEBI:60240"/>
        <label>1</label>
    </ligand>
</feature>
<dbReference type="InterPro" id="IPR036005">
    <property type="entry name" value="Creatinase/aminopeptidase-like"/>
</dbReference>
<evidence type="ECO:0000256" key="1">
    <source>
        <dbReference type="ARBA" id="ARBA00002521"/>
    </source>
</evidence>
<name>A0A841FEQ4_9ACTN</name>
<dbReference type="GO" id="GO:0004239">
    <property type="term" value="F:initiator methionyl aminopeptidase activity"/>
    <property type="evidence" value="ECO:0007669"/>
    <property type="project" value="UniProtKB-UniRule"/>
</dbReference>
<feature type="domain" description="Peptidase M24" evidence="8">
    <location>
        <begin position="12"/>
        <end position="246"/>
    </location>
</feature>
<comment type="cofactor">
    <cofactor evidence="6">
        <name>Co(2+)</name>
        <dbReference type="ChEBI" id="CHEBI:48828"/>
    </cofactor>
    <cofactor evidence="6">
        <name>Zn(2+)</name>
        <dbReference type="ChEBI" id="CHEBI:29105"/>
    </cofactor>
    <cofactor evidence="6">
        <name>Mn(2+)</name>
        <dbReference type="ChEBI" id="CHEBI:29035"/>
    </cofactor>
    <cofactor evidence="6">
        <name>Fe(2+)</name>
        <dbReference type="ChEBI" id="CHEBI:29033"/>
    </cofactor>
    <text evidence="6">Binds 2 divalent metal cations per subunit. Has a high-affinity and a low affinity metal-binding site. The true nature of the physiological cofactor is under debate. The enzyme is active with cobalt, zinc, manganese or divalent iron ions. Most likely, methionine aminopeptidases function as mononuclear Fe(2+)-metalloproteases under physiological conditions, and the catalytically relevant metal-binding site has been assigned to the histidine-containing high-affinity site.</text>
</comment>
<feature type="binding site" evidence="6">
    <location>
        <position position="111"/>
    </location>
    <ligand>
        <name>a divalent metal cation</name>
        <dbReference type="ChEBI" id="CHEBI:60240"/>
        <label>1</label>
    </ligand>
</feature>
<dbReference type="InterPro" id="IPR000994">
    <property type="entry name" value="Pept_M24"/>
</dbReference>
<dbReference type="AlphaFoldDB" id="A0A841FEQ4"/>
<dbReference type="HAMAP" id="MF_01974">
    <property type="entry name" value="MetAP_1"/>
    <property type="match status" value="1"/>
</dbReference>
<comment type="function">
    <text evidence="1 6">Removes the N-terminal methionine from nascent proteins. The N-terminal methionine is often cleaved when the second residue in the primary sequence is small and uncharged (Met-Ala-, Cys, Gly, Pro, Ser, Thr, or Val). Requires deformylation of the N(alpha)-formylated initiator methionine before it can be hydrolyzed.</text>
</comment>
<dbReference type="GO" id="GO:0006508">
    <property type="term" value="P:proteolysis"/>
    <property type="evidence" value="ECO:0007669"/>
    <property type="project" value="UniProtKB-KW"/>
</dbReference>
<evidence type="ECO:0000313" key="10">
    <source>
        <dbReference type="Proteomes" id="UP000548476"/>
    </source>
</evidence>
<dbReference type="PANTHER" id="PTHR43330:SF27">
    <property type="entry name" value="METHIONINE AMINOPEPTIDASE"/>
    <property type="match status" value="1"/>
</dbReference>
<evidence type="ECO:0000256" key="5">
    <source>
        <dbReference type="ARBA" id="ARBA00022801"/>
    </source>
</evidence>
<dbReference type="GO" id="GO:0070006">
    <property type="term" value="F:metalloaminopeptidase activity"/>
    <property type="evidence" value="ECO:0007669"/>
    <property type="project" value="UniProtKB-UniRule"/>
</dbReference>
<dbReference type="EC" id="3.4.11.18" evidence="6 7"/>
<gene>
    <name evidence="6" type="primary">map</name>
    <name evidence="9" type="ORF">HNR73_000170</name>
</gene>
<feature type="binding site" evidence="6">
    <location>
        <position position="239"/>
    </location>
    <ligand>
        <name>a divalent metal cation</name>
        <dbReference type="ChEBI" id="CHEBI:60240"/>
        <label>1</label>
    </ligand>
</feature>
<evidence type="ECO:0000256" key="4">
    <source>
        <dbReference type="ARBA" id="ARBA00022723"/>
    </source>
</evidence>
<comment type="catalytic activity">
    <reaction evidence="6 7">
        <text>Release of N-terminal amino acids, preferentially methionine, from peptides and arylamides.</text>
        <dbReference type="EC" id="3.4.11.18"/>
    </reaction>
</comment>
<dbReference type="EMBL" id="JACHGT010000001">
    <property type="protein sequence ID" value="MBB6032328.1"/>
    <property type="molecule type" value="Genomic_DNA"/>
</dbReference>
<reference evidence="9 10" key="1">
    <citation type="submission" date="2020-08" db="EMBL/GenBank/DDBJ databases">
        <title>Genomic Encyclopedia of Type Strains, Phase IV (KMG-IV): sequencing the most valuable type-strain genomes for metagenomic binning, comparative biology and taxonomic classification.</title>
        <authorList>
            <person name="Goeker M."/>
        </authorList>
    </citation>
    <scope>NUCLEOTIDE SEQUENCE [LARGE SCALE GENOMIC DNA]</scope>
    <source>
        <strain evidence="9 10">YIM 65646</strain>
    </source>
</reference>
<feature type="binding site" evidence="6">
    <location>
        <position position="83"/>
    </location>
    <ligand>
        <name>substrate</name>
    </ligand>
</feature>
<dbReference type="NCBIfam" id="TIGR00500">
    <property type="entry name" value="met_pdase_I"/>
    <property type="match status" value="1"/>
</dbReference>
<dbReference type="GO" id="GO:0046872">
    <property type="term" value="F:metal ion binding"/>
    <property type="evidence" value="ECO:0007669"/>
    <property type="project" value="UniProtKB-UniRule"/>
</dbReference>
<evidence type="ECO:0000256" key="3">
    <source>
        <dbReference type="ARBA" id="ARBA00022670"/>
    </source>
</evidence>
<evidence type="ECO:0000256" key="6">
    <source>
        <dbReference type="HAMAP-Rule" id="MF_01974"/>
    </source>
</evidence>
<feature type="binding site" evidence="6">
    <location>
        <position position="111"/>
    </location>
    <ligand>
        <name>a divalent metal cation</name>
        <dbReference type="ChEBI" id="CHEBI:60240"/>
        <label>2</label>
        <note>catalytic</note>
    </ligand>
</feature>
<evidence type="ECO:0000256" key="2">
    <source>
        <dbReference type="ARBA" id="ARBA00022438"/>
    </source>
</evidence>
<keyword evidence="3 6" id="KW-0645">Protease</keyword>
<dbReference type="CDD" id="cd01086">
    <property type="entry name" value="MetAP1"/>
    <property type="match status" value="1"/>
</dbReference>
<dbReference type="RefSeq" id="WP_184785242.1">
    <property type="nucleotide sequence ID" value="NZ_BONT01000064.1"/>
</dbReference>
<keyword evidence="10" id="KW-1185">Reference proteome</keyword>
<feature type="binding site" evidence="6">
    <location>
        <position position="207"/>
    </location>
    <ligand>
        <name>a divalent metal cation</name>
        <dbReference type="ChEBI" id="CHEBI:60240"/>
        <label>2</label>
        <note>catalytic</note>
    </ligand>
</feature>
<feature type="binding site" evidence="6">
    <location>
        <position position="174"/>
    </location>
    <ligand>
        <name>a divalent metal cation</name>
        <dbReference type="ChEBI" id="CHEBI:60240"/>
        <label>2</label>
        <note>catalytic</note>
    </ligand>
</feature>
<comment type="caution">
    <text evidence="9">The sequence shown here is derived from an EMBL/GenBank/DDBJ whole genome shotgun (WGS) entry which is preliminary data.</text>
</comment>
<keyword evidence="5 6" id="KW-0378">Hydrolase</keyword>
<evidence type="ECO:0000313" key="9">
    <source>
        <dbReference type="EMBL" id="MBB6032328.1"/>
    </source>
</evidence>
<dbReference type="Pfam" id="PF00557">
    <property type="entry name" value="Peptidase_M24"/>
    <property type="match status" value="1"/>
</dbReference>
<keyword evidence="4 6" id="KW-0479">Metal-binding</keyword>
<accession>A0A841FEQ4</accession>
<dbReference type="SUPFAM" id="SSF55920">
    <property type="entry name" value="Creatinase/aminopeptidase"/>
    <property type="match status" value="1"/>
</dbReference>
<evidence type="ECO:0000256" key="7">
    <source>
        <dbReference type="RuleBase" id="RU003653"/>
    </source>
</evidence>
<dbReference type="PANTHER" id="PTHR43330">
    <property type="entry name" value="METHIONINE AMINOPEPTIDASE"/>
    <property type="match status" value="1"/>
</dbReference>
<dbReference type="Gene3D" id="3.90.230.10">
    <property type="entry name" value="Creatinase/methionine aminopeptidase superfamily"/>
    <property type="match status" value="1"/>
</dbReference>
<feature type="binding site" evidence="6">
    <location>
        <position position="239"/>
    </location>
    <ligand>
        <name>a divalent metal cation</name>
        <dbReference type="ChEBI" id="CHEBI:60240"/>
        <label>2</label>
        <note>catalytic</note>
    </ligand>
</feature>
<proteinExistence type="inferred from homology"/>
<dbReference type="GO" id="GO:0005829">
    <property type="term" value="C:cytosol"/>
    <property type="evidence" value="ECO:0007669"/>
    <property type="project" value="TreeGrafter"/>
</dbReference>
<protein>
    <recommendedName>
        <fullName evidence="6 7">Methionine aminopeptidase</fullName>
        <shortName evidence="6">MAP</shortName>
        <shortName evidence="6">MetAP</shortName>
        <ecNumber evidence="6 7">3.4.11.18</ecNumber>
    </recommendedName>
    <alternativeName>
        <fullName evidence="6">Peptidase M</fullName>
    </alternativeName>
</protein>
<keyword evidence="2 6" id="KW-0031">Aminopeptidase</keyword>
<dbReference type="InterPro" id="IPR001714">
    <property type="entry name" value="Pept_M24_MAP"/>
</dbReference>
<dbReference type="InterPro" id="IPR002467">
    <property type="entry name" value="Pept_M24A_MAP1"/>
</dbReference>
<dbReference type="Proteomes" id="UP000548476">
    <property type="component" value="Unassembled WGS sequence"/>
</dbReference>
<organism evidence="9 10">
    <name type="scientific">Phytomonospora endophytica</name>
    <dbReference type="NCBI Taxonomy" id="714109"/>
    <lineage>
        <taxon>Bacteria</taxon>
        <taxon>Bacillati</taxon>
        <taxon>Actinomycetota</taxon>
        <taxon>Actinomycetes</taxon>
        <taxon>Micromonosporales</taxon>
        <taxon>Micromonosporaceae</taxon>
        <taxon>Phytomonospora</taxon>
    </lineage>
</organism>
<feature type="binding site" evidence="6">
    <location>
        <position position="181"/>
    </location>
    <ligand>
        <name>substrate</name>
    </ligand>
</feature>
<comment type="subunit">
    <text evidence="6">Monomer.</text>
</comment>